<dbReference type="AlphaFoldDB" id="A0A7V6CDY4"/>
<organism evidence="2">
    <name type="scientific">Thermodesulfobacterium geofontis</name>
    <dbReference type="NCBI Taxonomy" id="1295609"/>
    <lineage>
        <taxon>Bacteria</taxon>
        <taxon>Pseudomonadati</taxon>
        <taxon>Thermodesulfobacteriota</taxon>
        <taxon>Thermodesulfobacteria</taxon>
        <taxon>Thermodesulfobacteriales</taxon>
        <taxon>Thermodesulfobacteriaceae</taxon>
        <taxon>Thermodesulfobacterium</taxon>
    </lineage>
</organism>
<evidence type="ECO:0008006" key="3">
    <source>
        <dbReference type="Google" id="ProtNLM"/>
    </source>
</evidence>
<dbReference type="InterPro" id="IPR023614">
    <property type="entry name" value="Porin_dom_sf"/>
</dbReference>
<feature type="chain" id="PRO_5031556795" description="Porin" evidence="1">
    <location>
        <begin position="26"/>
        <end position="445"/>
    </location>
</feature>
<comment type="caution">
    <text evidence="2">The sequence shown here is derived from an EMBL/GenBank/DDBJ whole genome shotgun (WGS) entry which is preliminary data.</text>
</comment>
<dbReference type="Gene3D" id="2.40.160.10">
    <property type="entry name" value="Porin"/>
    <property type="match status" value="1"/>
</dbReference>
<reference evidence="2" key="1">
    <citation type="journal article" date="2020" name="mSystems">
        <title>Genome- and Community-Level Interaction Insights into Carbon Utilization and Element Cycling Functions of Hydrothermarchaeota in Hydrothermal Sediment.</title>
        <authorList>
            <person name="Zhou Z."/>
            <person name="Liu Y."/>
            <person name="Xu W."/>
            <person name="Pan J."/>
            <person name="Luo Z.H."/>
            <person name="Li M."/>
        </authorList>
    </citation>
    <scope>NUCLEOTIDE SEQUENCE [LARGE SCALE GENOMIC DNA]</scope>
    <source>
        <strain evidence="2">SpSt-106</strain>
    </source>
</reference>
<proteinExistence type="predicted"/>
<feature type="signal peptide" evidence="1">
    <location>
        <begin position="1"/>
        <end position="25"/>
    </location>
</feature>
<gene>
    <name evidence="2" type="ORF">ENM15_05705</name>
</gene>
<dbReference type="SUPFAM" id="SSF56935">
    <property type="entry name" value="Porins"/>
    <property type="match status" value="1"/>
</dbReference>
<dbReference type="EMBL" id="DRWR01000100">
    <property type="protein sequence ID" value="HHQ16293.1"/>
    <property type="molecule type" value="Genomic_DNA"/>
</dbReference>
<evidence type="ECO:0000313" key="2">
    <source>
        <dbReference type="EMBL" id="HHQ16293.1"/>
    </source>
</evidence>
<name>A0A7V6CDY4_9BACT</name>
<evidence type="ECO:0000256" key="1">
    <source>
        <dbReference type="SAM" id="SignalP"/>
    </source>
</evidence>
<accession>A0A7V6CDY4</accession>
<protein>
    <recommendedName>
        <fullName evidence="3">Porin</fullName>
    </recommendedName>
</protein>
<sequence length="445" mass="49747">MKVSKWKVLGIAGALVLGYVVTSDAAQIKVSDDTFADLGYWMKVRYVNFDERAKDDVYGIDYNTNVFDVVDARFNIEGQIAKPVQFYGEIVTAGAYASGVYDLLADLGLRTGRDNTARLSEGGINLVFLPELQLRLGKIRIPFTRDQQEARYSYIIQSDWIYDVHGLFSYWRNGLLRLFDGGAVLHGEIAGGMLRYDLGIFNEASSDEPLNDVAWAVRLEFTPVMLGFKPETKTTGRGWLHDTYLGKRGDILSIGVSYFTQDVAVGDMEYGRVYGGALIPGVTDDLLEDLSDSDIGAIWALKNVAKELDVDAWNVDVFLEKRLGPAILNLEGAYVNFDDSHLANDKKEDSYFWYIQGQIMYDAVVGIGKPALYAKYEYLEADGADDDWEMTRWAVGVNYYIVGNAARLTVGVDNVNYDDAASDYLEGIGYEDNITDIYVQAQIMF</sequence>
<keyword evidence="1" id="KW-0732">Signal</keyword>